<dbReference type="Proteomes" id="UP001174208">
    <property type="component" value="Unassembled WGS sequence"/>
</dbReference>
<evidence type="ECO:0000259" key="1">
    <source>
        <dbReference type="Pfam" id="PF24030"/>
    </source>
</evidence>
<organism evidence="2 3">
    <name type="scientific">Leifsonia williamsii</name>
    <dbReference type="NCBI Taxonomy" id="3035919"/>
    <lineage>
        <taxon>Bacteria</taxon>
        <taxon>Bacillati</taxon>
        <taxon>Actinomycetota</taxon>
        <taxon>Actinomycetes</taxon>
        <taxon>Micrococcales</taxon>
        <taxon>Microbacteriaceae</taxon>
        <taxon>Leifsonia</taxon>
    </lineage>
</organism>
<accession>A0ABT8KIX5</accession>
<sequence length="254" mass="28685">MSETDPLLAAVEALTKPQKRRQEQDIISRYVTTDDDGIETVTEHVVGTQKVTVELPPLLDMLDDAIQSSMGGSTKGAALASESAVLNVHALYEAMKISSAVRDWCRMAGVLDRKHTRENLEAWNASVYVRDLDEEHAAFFAAVMQKWAASIRTMLDPWREKDLPNPCPVCHAEEWWDASEDKPGEPRRRLPPMEGIRRGRPRPLLIRYKRDDPEMIEKGHAICRACGAEFGLRELQFELEQAEATTRQEGMTTV</sequence>
<gene>
    <name evidence="2" type="ORF">P5G50_18420</name>
</gene>
<dbReference type="RefSeq" id="WP_301209606.1">
    <property type="nucleotide sequence ID" value="NZ_JAROCF010000002.1"/>
</dbReference>
<feature type="domain" description="DUF7341" evidence="1">
    <location>
        <begin position="9"/>
        <end position="155"/>
    </location>
</feature>
<evidence type="ECO:0000313" key="2">
    <source>
        <dbReference type="EMBL" id="MDN4616427.1"/>
    </source>
</evidence>
<keyword evidence="3" id="KW-1185">Reference proteome</keyword>
<evidence type="ECO:0000313" key="3">
    <source>
        <dbReference type="Proteomes" id="UP001174208"/>
    </source>
</evidence>
<proteinExistence type="predicted"/>
<dbReference type="Pfam" id="PF24030">
    <property type="entry name" value="DUF7341"/>
    <property type="match status" value="1"/>
</dbReference>
<comment type="caution">
    <text evidence="2">The sequence shown here is derived from an EMBL/GenBank/DDBJ whole genome shotgun (WGS) entry which is preliminary data.</text>
</comment>
<dbReference type="InterPro" id="IPR055765">
    <property type="entry name" value="DUF7341"/>
</dbReference>
<dbReference type="EMBL" id="JAROCF010000002">
    <property type="protein sequence ID" value="MDN4616427.1"/>
    <property type="molecule type" value="Genomic_DNA"/>
</dbReference>
<reference evidence="2" key="1">
    <citation type="submission" date="2023-06" db="EMBL/GenBank/DDBJ databases">
        <title>MT1 and MT2 Draft Genomes of Novel Species.</title>
        <authorList>
            <person name="Venkateswaran K."/>
        </authorList>
    </citation>
    <scope>NUCLEOTIDE SEQUENCE</scope>
    <source>
        <strain evidence="2">F6_8S_P_1B</strain>
    </source>
</reference>
<name>A0ABT8KIX5_9MICO</name>
<protein>
    <recommendedName>
        <fullName evidence="1">DUF7341 domain-containing protein</fullName>
    </recommendedName>
</protein>